<keyword evidence="2" id="KW-0472">Membrane</keyword>
<name>A0A5N6WNR3_9EURO</name>
<dbReference type="EMBL" id="ML741850">
    <property type="protein sequence ID" value="KAE8322218.1"/>
    <property type="molecule type" value="Genomic_DNA"/>
</dbReference>
<evidence type="ECO:0000256" key="2">
    <source>
        <dbReference type="SAM" id="Phobius"/>
    </source>
</evidence>
<feature type="region of interest" description="Disordered" evidence="1">
    <location>
        <begin position="1"/>
        <end position="38"/>
    </location>
</feature>
<feature type="compositionally biased region" description="Basic residues" evidence="1">
    <location>
        <begin position="1"/>
        <end position="19"/>
    </location>
</feature>
<protein>
    <submittedName>
        <fullName evidence="3">Uncharacterized protein</fullName>
    </submittedName>
</protein>
<gene>
    <name evidence="3" type="ORF">BDV39DRAFT_196910</name>
</gene>
<organism evidence="3 4">
    <name type="scientific">Aspergillus sergii</name>
    <dbReference type="NCBI Taxonomy" id="1034303"/>
    <lineage>
        <taxon>Eukaryota</taxon>
        <taxon>Fungi</taxon>
        <taxon>Dikarya</taxon>
        <taxon>Ascomycota</taxon>
        <taxon>Pezizomycotina</taxon>
        <taxon>Eurotiomycetes</taxon>
        <taxon>Eurotiomycetidae</taxon>
        <taxon>Eurotiales</taxon>
        <taxon>Aspergillaceae</taxon>
        <taxon>Aspergillus</taxon>
        <taxon>Aspergillus subgen. Circumdati</taxon>
    </lineage>
</organism>
<keyword evidence="4" id="KW-1185">Reference proteome</keyword>
<dbReference type="Proteomes" id="UP000325945">
    <property type="component" value="Unassembled WGS sequence"/>
</dbReference>
<feature type="transmembrane region" description="Helical" evidence="2">
    <location>
        <begin position="106"/>
        <end position="124"/>
    </location>
</feature>
<evidence type="ECO:0000313" key="4">
    <source>
        <dbReference type="Proteomes" id="UP000325945"/>
    </source>
</evidence>
<reference evidence="4" key="1">
    <citation type="submission" date="2019-04" db="EMBL/GenBank/DDBJ databases">
        <title>Friends and foes A comparative genomics studyof 23 Aspergillus species from section Flavi.</title>
        <authorList>
            <consortium name="DOE Joint Genome Institute"/>
            <person name="Kjaerbolling I."/>
            <person name="Vesth T."/>
            <person name="Frisvad J.C."/>
            <person name="Nybo J.L."/>
            <person name="Theobald S."/>
            <person name="Kildgaard S."/>
            <person name="Isbrandt T."/>
            <person name="Kuo A."/>
            <person name="Sato A."/>
            <person name="Lyhne E.K."/>
            <person name="Kogle M.E."/>
            <person name="Wiebenga A."/>
            <person name="Kun R.S."/>
            <person name="Lubbers R.J."/>
            <person name="Makela M.R."/>
            <person name="Barry K."/>
            <person name="Chovatia M."/>
            <person name="Clum A."/>
            <person name="Daum C."/>
            <person name="Haridas S."/>
            <person name="He G."/>
            <person name="LaButti K."/>
            <person name="Lipzen A."/>
            <person name="Mondo S."/>
            <person name="Riley R."/>
            <person name="Salamov A."/>
            <person name="Simmons B.A."/>
            <person name="Magnuson J.K."/>
            <person name="Henrissat B."/>
            <person name="Mortensen U.H."/>
            <person name="Larsen T.O."/>
            <person name="Devries R.P."/>
            <person name="Grigoriev I.V."/>
            <person name="Machida M."/>
            <person name="Baker S.E."/>
            <person name="Andersen M.R."/>
        </authorList>
    </citation>
    <scope>NUCLEOTIDE SEQUENCE [LARGE SCALE GENOMIC DNA]</scope>
    <source>
        <strain evidence="4">CBS 130017</strain>
    </source>
</reference>
<keyword evidence="2" id="KW-1133">Transmembrane helix</keyword>
<evidence type="ECO:0000313" key="3">
    <source>
        <dbReference type="EMBL" id="KAE8322218.1"/>
    </source>
</evidence>
<keyword evidence="2" id="KW-0812">Transmembrane</keyword>
<sequence length="154" mass="16436">MGSWVSRRKFASRGRAKAGKKADRTAANEDSGMASNPSPVTVPVTHSVLLAFRFSLSSLDFSLARSLFSQKASPHPSDYVVLGFGASSLSLLLDLLILLSQLPAPLPFSHALLLFLCIIFSFLYESLSTASYLLACDSLPTGSVCSTSPFTDSL</sequence>
<feature type="transmembrane region" description="Helical" evidence="2">
    <location>
        <begin position="79"/>
        <end position="100"/>
    </location>
</feature>
<accession>A0A5N6WNR3</accession>
<proteinExistence type="predicted"/>
<dbReference type="AlphaFoldDB" id="A0A5N6WNR3"/>
<evidence type="ECO:0000256" key="1">
    <source>
        <dbReference type="SAM" id="MobiDB-lite"/>
    </source>
</evidence>